<dbReference type="EMBL" id="CP124543">
    <property type="protein sequence ID" value="WGV24124.1"/>
    <property type="molecule type" value="Genomic_DNA"/>
</dbReference>
<dbReference type="AlphaFoldDB" id="A0AAJ6NP54"/>
<dbReference type="KEGG" id="hbq:QI031_20270"/>
<feature type="domain" description="G" evidence="2">
    <location>
        <begin position="22"/>
        <end position="138"/>
    </location>
</feature>
<dbReference type="InterPro" id="IPR052279">
    <property type="entry name" value="EngB_GTPase"/>
</dbReference>
<name>A0AAJ6NP54_9CYAN</name>
<protein>
    <submittedName>
        <fullName evidence="3">50S ribosome-binding GTPase</fullName>
    </submittedName>
</protein>
<organism evidence="3 4">
    <name type="scientific">Halotia branconii CENA392</name>
    <dbReference type="NCBI Taxonomy" id="1539056"/>
    <lineage>
        <taxon>Bacteria</taxon>
        <taxon>Bacillati</taxon>
        <taxon>Cyanobacteriota</taxon>
        <taxon>Cyanophyceae</taxon>
        <taxon>Nostocales</taxon>
        <taxon>Nodulariaceae</taxon>
        <taxon>Halotia</taxon>
    </lineage>
</organism>
<dbReference type="Proteomes" id="UP001223520">
    <property type="component" value="Chromosome"/>
</dbReference>
<accession>A0AAJ6NP54</accession>
<dbReference type="InterPro" id="IPR027417">
    <property type="entry name" value="P-loop_NTPase"/>
</dbReference>
<evidence type="ECO:0000313" key="4">
    <source>
        <dbReference type="Proteomes" id="UP001223520"/>
    </source>
</evidence>
<reference evidence="3 4" key="1">
    <citation type="journal article" date="2023" name="Limnol Oceanogr Lett">
        <title>Environmental adaptations by the intertidal Antarctic cyanobacterium Halotia branconii CENA392 as revealed using long-read genome sequencing.</title>
        <authorList>
            <person name="Dextro R.B."/>
            <person name="Delbaje E."/>
            <person name="Freitas P.N.N."/>
            <person name="Geraldes V."/>
            <person name="Pinto E."/>
            <person name="Long P.F."/>
            <person name="Fiore M.F."/>
        </authorList>
    </citation>
    <scope>NUCLEOTIDE SEQUENCE [LARGE SCALE GENOMIC DNA]</scope>
    <source>
        <strain evidence="3 4">CENA392</strain>
    </source>
</reference>
<dbReference type="GO" id="GO:0005525">
    <property type="term" value="F:GTP binding"/>
    <property type="evidence" value="ECO:0007669"/>
    <property type="project" value="InterPro"/>
</dbReference>
<dbReference type="Gene3D" id="3.40.50.300">
    <property type="entry name" value="P-loop containing nucleotide triphosphate hydrolases"/>
    <property type="match status" value="1"/>
</dbReference>
<dbReference type="InterPro" id="IPR006073">
    <property type="entry name" value="GTP-bd"/>
</dbReference>
<dbReference type="Pfam" id="PF01926">
    <property type="entry name" value="MMR_HSR1"/>
    <property type="match status" value="1"/>
</dbReference>
<keyword evidence="1" id="KW-0472">Membrane</keyword>
<gene>
    <name evidence="3" type="ORF">QI031_20270</name>
</gene>
<dbReference type="SUPFAM" id="SSF52540">
    <property type="entry name" value="P-loop containing nucleoside triphosphate hydrolases"/>
    <property type="match status" value="1"/>
</dbReference>
<sequence>MEELSVAEAVADVIKKIKAPNILVIGATGTGKSSLINAVFGENLARTGAGLPVTQDFHFYSNGLVNIYDSAGYELGKGSDFVNNVFDFLSSKQKAEPEKQIHIVWYVISAPSARIEHFDIDIISLLRKYGIPLLIVLSQVDRASEQEVNSLKTALSHFDITQLDDVIEIAASPLIIRGKPICEPFGLEEVITKTLEYLPEIYADAVRIAQVVDLKSKRELAWKLIAAAAVTTFGSAFIPIPGVSTGANLAIQASLPISIASVYGFRDARKFLQLTYEGLSTKTLVGFAGATLGLDVFRSVVPIVGSAIAGGTAVTGVVIAGLAYASTFEAMAKTHIDQKDSEEAEKFLINNFQKELKKYSDVVIRTTKDLANVKDRFLNQ</sequence>
<evidence type="ECO:0000259" key="2">
    <source>
        <dbReference type="Pfam" id="PF01926"/>
    </source>
</evidence>
<dbReference type="CDD" id="cd00882">
    <property type="entry name" value="Ras_like_GTPase"/>
    <property type="match status" value="1"/>
</dbReference>
<keyword evidence="1" id="KW-1133">Transmembrane helix</keyword>
<dbReference type="RefSeq" id="WP_281481455.1">
    <property type="nucleotide sequence ID" value="NZ_CP124543.1"/>
</dbReference>
<dbReference type="PANTHER" id="PTHR46498">
    <property type="entry name" value="GTP-BINDING PROTEIN 8"/>
    <property type="match status" value="1"/>
</dbReference>
<evidence type="ECO:0000313" key="3">
    <source>
        <dbReference type="EMBL" id="WGV24124.1"/>
    </source>
</evidence>
<evidence type="ECO:0000256" key="1">
    <source>
        <dbReference type="SAM" id="Phobius"/>
    </source>
</evidence>
<keyword evidence="4" id="KW-1185">Reference proteome</keyword>
<dbReference type="PANTHER" id="PTHR46498:SF1">
    <property type="entry name" value="GTP-BINDING PROTEIN 8"/>
    <property type="match status" value="1"/>
</dbReference>
<keyword evidence="1" id="KW-0812">Transmembrane</keyword>
<feature type="transmembrane region" description="Helical" evidence="1">
    <location>
        <begin position="300"/>
        <end position="325"/>
    </location>
</feature>
<proteinExistence type="predicted"/>